<feature type="region of interest" description="Disordered" evidence="5">
    <location>
        <begin position="902"/>
        <end position="929"/>
    </location>
</feature>
<dbReference type="FunCoup" id="C4JKA3">
    <property type="interactions" value="6"/>
</dbReference>
<dbReference type="eggNOG" id="ENOG502RJJX">
    <property type="taxonomic scope" value="Eukaryota"/>
</dbReference>
<feature type="domain" description="Metallo-beta-lactamase" evidence="6">
    <location>
        <begin position="87"/>
        <end position="307"/>
    </location>
</feature>
<dbReference type="InterPro" id="IPR029229">
    <property type="entry name" value="Alkyl_sulf_C"/>
</dbReference>
<name>C4JKA3_UNCRE</name>
<evidence type="ECO:0000256" key="4">
    <source>
        <dbReference type="ARBA" id="ARBA00033751"/>
    </source>
</evidence>
<dbReference type="InterPro" id="IPR036527">
    <property type="entry name" value="SCP2_sterol-bd_dom_sf"/>
</dbReference>
<dbReference type="Gene3D" id="3.60.15.30">
    <property type="entry name" value="Metallo-beta-lactamase domain"/>
    <property type="match status" value="1"/>
</dbReference>
<dbReference type="CDD" id="cd07710">
    <property type="entry name" value="arylsulfatase_Sdsa1-like_MBL-fold"/>
    <property type="match status" value="1"/>
</dbReference>
<dbReference type="GO" id="GO:0046983">
    <property type="term" value="F:protein dimerization activity"/>
    <property type="evidence" value="ECO:0007669"/>
    <property type="project" value="InterPro"/>
</dbReference>
<accession>C4JKA3</accession>
<dbReference type="Pfam" id="PF00753">
    <property type="entry name" value="Lactamase_B"/>
    <property type="match status" value="1"/>
</dbReference>
<dbReference type="InterPro" id="IPR044097">
    <property type="entry name" value="Bds1/SdsA1_MBL-fold"/>
</dbReference>
<dbReference type="InParanoid" id="C4JKA3"/>
<dbReference type="PANTHER" id="PTHR43223">
    <property type="entry name" value="ALKYL/ARYL-SULFATASE"/>
    <property type="match status" value="1"/>
</dbReference>
<keyword evidence="8" id="KW-1185">Reference proteome</keyword>
<dbReference type="GO" id="GO:0046872">
    <property type="term" value="F:metal ion binding"/>
    <property type="evidence" value="ECO:0007669"/>
    <property type="project" value="UniProtKB-KW"/>
</dbReference>
<dbReference type="Gene3D" id="3.30.1050.10">
    <property type="entry name" value="SCP2 sterol-binding domain"/>
    <property type="match status" value="1"/>
</dbReference>
<dbReference type="SMART" id="SM00849">
    <property type="entry name" value="Lactamase_B"/>
    <property type="match status" value="1"/>
</dbReference>
<dbReference type="FunFam" id="3.60.15.30:FF:000001">
    <property type="entry name" value="Alkyl/aryl-sulfatase BDS1"/>
    <property type="match status" value="1"/>
</dbReference>
<dbReference type="GO" id="GO:0018909">
    <property type="term" value="P:dodecyl sulfate metabolic process"/>
    <property type="evidence" value="ECO:0007669"/>
    <property type="project" value="InterPro"/>
</dbReference>
<sequence length="1041" mass="114975">MSETTSPSATAATDFENAHRGFIGALDPCIIKASDGRTVWNNEEYKFLQEECPPTANRSLWRQGRLCSIQGLFEVTPGIYQVRGFDISNLTIVEGKDGIIVIDPLVSVECAAAALDLYRTHRGNRSVTGLIYSHPHMDHLGGARGVLPTMPDPSIPIIGPEGFMEELTSEHVYANDAMRRRAAYMFGSHLPKGPAGQIGCGLGMTVSSGTNSLIPPNLLIRKTGEEHTIDGVRIIFQMVPGSEAPAEINFFFPDHRALCIAECATHTMHNIITLRGAQVRDARAWSRYLDESLAIFGPGCDVLFASHHWPTWGQENIANALVEQRDLYAYLHDQTLRMANAGKTGIEIAEELALPPTLQEAWHVRGYYGSVSHNVKGIYQRYMTWFDGNPAHLWQHPPAEEGKRYVECMGGTQSVIAKAQEYAAEGDLRFAATILDHAVAADRTHREAKLALAGVYETLGFGAENGTWRNFYLTEAQNLRQEEGNKAAPMAGFGLPAAVEELLGVLSIRLDGLKAANERFAIEIHIPRNKERWRVNLSNGALTYRCLSEESKFNAPSGLTLTRTRACVSLPKARDSALWELPLLFSPDIVALSCADCAFILPSLSFVLEFDVTWSNKWNMLGRECPQLEERENAGSEKGISQRRAIAVASKGLSILVPGGPGDMVLGLRKSRCRFIHEPESGALGPHPPTASFSIFWSRYEAGNFLAALRSLPNDTEQSSRIRQRSTWDWPGRWPPSCLGAASSPVTPRPAVCVLFQRTRWQTVSNTGRAERANSCAPLSHGCPSPNRAVPFDSALACVIVTGGQNTPPGRGPDIEHLELFWLKKQLSQRAKMNHTRQPRIQAWEGGGYSTPRSVTQHLVPHDPSRVIFDSAKFDGSSSLDHDVNDAESRSTRRRGFWARLKRSKSDGARRDEGVSTVPNKAAPRPARTGGTLVWDAEQEIWLFARNDGTLSNSPWNERRLSVPMSTSSSESAMTYAEEDLLFAQLPGHYPLSNIYNCINHDQALPEYDPIRHADDVGRRTSSDGQWMLVARRIGQSTSTD</sequence>
<evidence type="ECO:0000313" key="7">
    <source>
        <dbReference type="EMBL" id="EEP77211.1"/>
    </source>
</evidence>
<dbReference type="InterPro" id="IPR052195">
    <property type="entry name" value="Bact_Alkyl/Aryl-Sulfatase"/>
</dbReference>
<dbReference type="InterPro" id="IPR029228">
    <property type="entry name" value="Alkyl_sulf_dimr"/>
</dbReference>
<dbReference type="GO" id="GO:0018741">
    <property type="term" value="F:linear primary-alkylsulfatase activity"/>
    <property type="evidence" value="ECO:0007669"/>
    <property type="project" value="InterPro"/>
</dbReference>
<dbReference type="Gene3D" id="1.25.40.880">
    <property type="entry name" value="Alkyl sulfatase, dimerisation domain"/>
    <property type="match status" value="1"/>
</dbReference>
<dbReference type="SUPFAM" id="SSF56281">
    <property type="entry name" value="Metallo-hydrolase/oxidoreductase"/>
    <property type="match status" value="1"/>
</dbReference>
<dbReference type="InterPro" id="IPR001279">
    <property type="entry name" value="Metallo-B-lactamas"/>
</dbReference>
<dbReference type="InterPro" id="IPR036866">
    <property type="entry name" value="RibonucZ/Hydroxyglut_hydro"/>
</dbReference>
<evidence type="ECO:0000313" key="8">
    <source>
        <dbReference type="Proteomes" id="UP000002058"/>
    </source>
</evidence>
<dbReference type="Pfam" id="PF14864">
    <property type="entry name" value="Alkyl_sulf_C"/>
    <property type="match status" value="1"/>
</dbReference>
<keyword evidence="1" id="KW-0479">Metal-binding</keyword>
<dbReference type="AlphaFoldDB" id="C4JKA3"/>
<dbReference type="InterPro" id="IPR038536">
    <property type="entry name" value="Alkyl/aryl-sulf_dimr_sf"/>
</dbReference>
<organism evidence="7 8">
    <name type="scientific">Uncinocarpus reesii (strain UAMH 1704)</name>
    <dbReference type="NCBI Taxonomy" id="336963"/>
    <lineage>
        <taxon>Eukaryota</taxon>
        <taxon>Fungi</taxon>
        <taxon>Dikarya</taxon>
        <taxon>Ascomycota</taxon>
        <taxon>Pezizomycotina</taxon>
        <taxon>Eurotiomycetes</taxon>
        <taxon>Eurotiomycetidae</taxon>
        <taxon>Onygenales</taxon>
        <taxon>Onygenaceae</taxon>
        <taxon>Uncinocarpus</taxon>
    </lineage>
</organism>
<reference evidence="8" key="1">
    <citation type="journal article" date="2009" name="Genome Res.">
        <title>Comparative genomic analyses of the human fungal pathogens Coccidioides and their relatives.</title>
        <authorList>
            <person name="Sharpton T.J."/>
            <person name="Stajich J.E."/>
            <person name="Rounsley S.D."/>
            <person name="Gardner M.J."/>
            <person name="Wortman J.R."/>
            <person name="Jordar V.S."/>
            <person name="Maiti R."/>
            <person name="Kodira C.D."/>
            <person name="Neafsey D.E."/>
            <person name="Zeng Q."/>
            <person name="Hung C.-Y."/>
            <person name="McMahan C."/>
            <person name="Muszewska A."/>
            <person name="Grynberg M."/>
            <person name="Mandel M.A."/>
            <person name="Kellner E.M."/>
            <person name="Barker B.M."/>
            <person name="Galgiani J.N."/>
            <person name="Orbach M.J."/>
            <person name="Kirkland T.N."/>
            <person name="Cole G.T."/>
            <person name="Henn M.R."/>
            <person name="Birren B.W."/>
            <person name="Taylor J.W."/>
        </authorList>
    </citation>
    <scope>NUCLEOTIDE SEQUENCE [LARGE SCALE GENOMIC DNA]</scope>
    <source>
        <strain evidence="8">UAMH 1704</strain>
    </source>
</reference>
<feature type="compositionally biased region" description="Basic and acidic residues" evidence="5">
    <location>
        <begin position="904"/>
        <end position="914"/>
    </location>
</feature>
<dbReference type="HOGENOM" id="CLU_292597_0_0_1"/>
<evidence type="ECO:0000259" key="6">
    <source>
        <dbReference type="SMART" id="SM00849"/>
    </source>
</evidence>
<dbReference type="VEuPathDB" id="FungiDB:UREG_02060"/>
<dbReference type="OrthoDB" id="4199879at2759"/>
<comment type="similarity">
    <text evidence="4">Belongs to the metallo-beta-lactamase superfamily. Type III sulfatase family.</text>
</comment>
<proteinExistence type="inferred from homology"/>
<keyword evidence="3" id="KW-0862">Zinc</keyword>
<dbReference type="SUPFAM" id="SSF55718">
    <property type="entry name" value="SCP-like"/>
    <property type="match status" value="1"/>
</dbReference>
<evidence type="ECO:0000256" key="3">
    <source>
        <dbReference type="ARBA" id="ARBA00022833"/>
    </source>
</evidence>
<evidence type="ECO:0000256" key="1">
    <source>
        <dbReference type="ARBA" id="ARBA00022723"/>
    </source>
</evidence>
<dbReference type="KEGG" id="ure:UREG_02060"/>
<dbReference type="EMBL" id="CH476615">
    <property type="protein sequence ID" value="EEP77211.1"/>
    <property type="molecule type" value="Genomic_DNA"/>
</dbReference>
<dbReference type="RefSeq" id="XP_002542544.1">
    <property type="nucleotide sequence ID" value="XM_002542498.1"/>
</dbReference>
<dbReference type="PANTHER" id="PTHR43223:SF1">
    <property type="entry name" value="ALKYL_ARYL-SULFATASE BDS1"/>
    <property type="match status" value="1"/>
</dbReference>
<gene>
    <name evidence="7" type="ORF">UREG_02060</name>
</gene>
<dbReference type="GeneID" id="8440497"/>
<evidence type="ECO:0000256" key="5">
    <source>
        <dbReference type="SAM" id="MobiDB-lite"/>
    </source>
</evidence>
<protein>
    <recommendedName>
        <fullName evidence="6">Metallo-beta-lactamase domain-containing protein</fullName>
    </recommendedName>
</protein>
<evidence type="ECO:0000256" key="2">
    <source>
        <dbReference type="ARBA" id="ARBA00022801"/>
    </source>
</evidence>
<dbReference type="Proteomes" id="UP000002058">
    <property type="component" value="Unassembled WGS sequence"/>
</dbReference>
<dbReference type="Pfam" id="PF14863">
    <property type="entry name" value="Alkyl_sulf_dimr"/>
    <property type="match status" value="1"/>
</dbReference>
<keyword evidence="2" id="KW-0378">Hydrolase</keyword>